<keyword evidence="6" id="KW-1185">Reference proteome</keyword>
<feature type="region of interest" description="Disordered" evidence="3">
    <location>
        <begin position="713"/>
        <end position="838"/>
    </location>
</feature>
<dbReference type="AlphaFoldDB" id="A0A167W5V3"/>
<name>A0A167W5V3_9HYPO</name>
<dbReference type="InterPro" id="IPR040351">
    <property type="entry name" value="RAB3IL/RAB3IP/Sec2"/>
</dbReference>
<feature type="compositionally biased region" description="Basic and acidic residues" evidence="3">
    <location>
        <begin position="69"/>
        <end position="80"/>
    </location>
</feature>
<feature type="region of interest" description="Disordered" evidence="3">
    <location>
        <begin position="494"/>
        <end position="518"/>
    </location>
</feature>
<evidence type="ECO:0000256" key="2">
    <source>
        <dbReference type="SAM" id="Coils"/>
    </source>
</evidence>
<dbReference type="Pfam" id="PF25555">
    <property type="entry name" value="RAB3A-like_C"/>
    <property type="match status" value="1"/>
</dbReference>
<feature type="compositionally biased region" description="Basic and acidic residues" evidence="3">
    <location>
        <begin position="150"/>
        <end position="165"/>
    </location>
</feature>
<feature type="region of interest" description="Disordered" evidence="3">
    <location>
        <begin position="404"/>
        <end position="443"/>
    </location>
</feature>
<dbReference type="PANTHER" id="PTHR14430">
    <property type="entry name" value="RABIN3-RELATED"/>
    <property type="match status" value="1"/>
</dbReference>
<feature type="compositionally biased region" description="Low complexity" evidence="3">
    <location>
        <begin position="776"/>
        <end position="800"/>
    </location>
</feature>
<dbReference type="GO" id="GO:0051286">
    <property type="term" value="C:cell tip"/>
    <property type="evidence" value="ECO:0007669"/>
    <property type="project" value="TreeGrafter"/>
</dbReference>
<feature type="compositionally biased region" description="Polar residues" evidence="3">
    <location>
        <begin position="808"/>
        <end position="818"/>
    </location>
</feature>
<feature type="compositionally biased region" description="Polar residues" evidence="3">
    <location>
        <begin position="81"/>
        <end position="97"/>
    </location>
</feature>
<evidence type="ECO:0000259" key="4">
    <source>
        <dbReference type="Pfam" id="PF06428"/>
    </source>
</evidence>
<evidence type="ECO:0000256" key="3">
    <source>
        <dbReference type="SAM" id="MobiDB-lite"/>
    </source>
</evidence>
<dbReference type="GO" id="GO:0070319">
    <property type="term" value="C:Golgi to plasma membrane transport vesicle"/>
    <property type="evidence" value="ECO:0007669"/>
    <property type="project" value="TreeGrafter"/>
</dbReference>
<dbReference type="GO" id="GO:0005085">
    <property type="term" value="F:guanyl-nucleotide exchange factor activity"/>
    <property type="evidence" value="ECO:0007669"/>
    <property type="project" value="InterPro"/>
</dbReference>
<dbReference type="STRING" id="1081102.A0A167W5V3"/>
<feature type="compositionally biased region" description="Low complexity" evidence="3">
    <location>
        <begin position="348"/>
        <end position="359"/>
    </location>
</feature>
<dbReference type="Gene3D" id="6.10.140.910">
    <property type="match status" value="1"/>
</dbReference>
<evidence type="ECO:0000313" key="5">
    <source>
        <dbReference type="EMBL" id="OAA63376.1"/>
    </source>
</evidence>
<accession>A0A167W5V3</accession>
<dbReference type="EMBL" id="AZHD01000005">
    <property type="protein sequence ID" value="OAA63376.1"/>
    <property type="molecule type" value="Genomic_DNA"/>
</dbReference>
<proteinExistence type="predicted"/>
<organism evidence="5 6">
    <name type="scientific">Niveomyces insectorum RCEF 264</name>
    <dbReference type="NCBI Taxonomy" id="1081102"/>
    <lineage>
        <taxon>Eukaryota</taxon>
        <taxon>Fungi</taxon>
        <taxon>Dikarya</taxon>
        <taxon>Ascomycota</taxon>
        <taxon>Pezizomycotina</taxon>
        <taxon>Sordariomycetes</taxon>
        <taxon>Hypocreomycetidae</taxon>
        <taxon>Hypocreales</taxon>
        <taxon>Cordycipitaceae</taxon>
        <taxon>Niveomyces</taxon>
    </lineage>
</organism>
<feature type="domain" description="GDP/GTP exchange factor Sec2 N-terminal" evidence="4">
    <location>
        <begin position="194"/>
        <end position="336"/>
    </location>
</feature>
<dbReference type="CDD" id="cd06503">
    <property type="entry name" value="ATP-synt_Fo_b"/>
    <property type="match status" value="1"/>
</dbReference>
<feature type="region of interest" description="Disordered" evidence="3">
    <location>
        <begin position="1"/>
        <end position="174"/>
    </location>
</feature>
<protein>
    <submittedName>
        <fullName evidence="5">GDP GTP exchange factor</fullName>
    </submittedName>
</protein>
<feature type="compositionally biased region" description="Basic and acidic residues" evidence="3">
    <location>
        <begin position="49"/>
        <end position="58"/>
    </location>
</feature>
<evidence type="ECO:0000313" key="6">
    <source>
        <dbReference type="Proteomes" id="UP000076874"/>
    </source>
</evidence>
<dbReference type="OrthoDB" id="1748564at2759"/>
<feature type="compositionally biased region" description="Low complexity" evidence="3">
    <location>
        <begin position="404"/>
        <end position="435"/>
    </location>
</feature>
<dbReference type="Proteomes" id="UP000076874">
    <property type="component" value="Unassembled WGS sequence"/>
</dbReference>
<gene>
    <name evidence="5" type="ORF">SPI_03539</name>
</gene>
<dbReference type="GO" id="GO:0006887">
    <property type="term" value="P:exocytosis"/>
    <property type="evidence" value="ECO:0007669"/>
    <property type="project" value="TreeGrafter"/>
</dbReference>
<sequence>MATAAEPEAKDVASEAQEPSVAAEIPLADQKETRPDLPTDSTAPQISEPSKESAEHGEVLSGHTTADNDAEKPEQKRDEYPSNSPRPANHTHSSSYDPSAASLKEALSSRKANSTSELPTIAADDAGLSRTRSTPIRRLPSSLSSGSFEDQDRSTIPDPRTRSHEPPSVAGVDAAANAEITTLSTKLIDAINYQSTLDDTLSQTRMELDASREKIRKLEEVAARQKEFLAGGLWVRKSAAEEEKAQLVAKAREEKRLRAEAEEAKKKMELELENLTAELFQQANTMVSAAKEEARREQLAAAKRYDNLKAQLADTEGLLKSQQEQLAELKQVMEEMITAEPLPRDDQTTTLTTPTSPGSGHFGSKDSDTSSASDNADGEADKALEAGEAGEKDVGMVDGVTATAGVGTDGASPATTTTTVTSATTSSATISAATPSAPPPLSPDALPLSPSQPMSFTHLLRPVFRYDTAAFHEFADLIRAAQLYLMLQQPAPQSHIRSPSSTSLPKTPPANSTSWSTQALAPHSSSVAPITAVNAFSTVAAGIAIPPSGSSPQNHVKDLKESKFYKRVLVEDIEPTLRLDTAPGISWLLRRNIMAAILEGTLVAEPVSIGGHGPLLFQHPCSLCGESRREEGYLRRHRFRLTESDKSTPYPLCDYCLHRVRTVCGFLVFLRMIHNGHWRANDETAEHAAWEECVRLREQMFWARIGGGVLPANAHGGDGSPASSARHSRVAGGGSSGDGHNALAIHVNGNTHVQIAGGGGGGHERTLSHSPHKPRLSGPSSSNNNNLPVPRPSSSPVASSGGPGTATRGDNGSTNQPRPSHLSASVAAMISGMGGHIS</sequence>
<feature type="compositionally biased region" description="Polar residues" evidence="3">
    <location>
        <begin position="39"/>
        <end position="48"/>
    </location>
</feature>
<keyword evidence="1 2" id="KW-0175">Coiled coil</keyword>
<reference evidence="5 6" key="1">
    <citation type="journal article" date="2016" name="Genome Biol. Evol.">
        <title>Divergent and convergent evolution of fungal pathogenicity.</title>
        <authorList>
            <person name="Shang Y."/>
            <person name="Xiao G."/>
            <person name="Zheng P."/>
            <person name="Cen K."/>
            <person name="Zhan S."/>
            <person name="Wang C."/>
        </authorList>
    </citation>
    <scope>NUCLEOTIDE SEQUENCE [LARGE SCALE GENOMIC DNA]</scope>
    <source>
        <strain evidence="5 6">RCEF 264</strain>
    </source>
</reference>
<comment type="caution">
    <text evidence="5">The sequence shown here is derived from an EMBL/GenBank/DDBJ whole genome shotgun (WGS) entry which is preliminary data.</text>
</comment>
<dbReference type="CDD" id="cd21044">
    <property type="entry name" value="Rab11BD_RAB3IP_like"/>
    <property type="match status" value="1"/>
</dbReference>
<dbReference type="PANTHER" id="PTHR14430:SF0">
    <property type="entry name" value="SEC2P DOMAIN-CONTAINING PROTEIN"/>
    <property type="match status" value="1"/>
</dbReference>
<dbReference type="InterPro" id="IPR009449">
    <property type="entry name" value="Sec2_N"/>
</dbReference>
<dbReference type="Pfam" id="PF06428">
    <property type="entry name" value="Sec2p"/>
    <property type="match status" value="1"/>
</dbReference>
<feature type="region of interest" description="Disordered" evidence="3">
    <location>
        <begin position="339"/>
        <end position="380"/>
    </location>
</feature>
<dbReference type="SUPFAM" id="SSF144284">
    <property type="entry name" value="Sec2 N-terminal region"/>
    <property type="match status" value="1"/>
</dbReference>
<evidence type="ECO:0000256" key="1">
    <source>
        <dbReference type="ARBA" id="ARBA00023054"/>
    </source>
</evidence>
<feature type="coiled-coil region" evidence="2">
    <location>
        <begin position="201"/>
        <end position="339"/>
    </location>
</feature>